<proteinExistence type="predicted"/>
<reference evidence="2" key="1">
    <citation type="journal article" date="2019" name="Int. J. Syst. Evol. Microbiol.">
        <title>The Global Catalogue of Microorganisms (GCM) 10K type strain sequencing project: providing services to taxonomists for standard genome sequencing and annotation.</title>
        <authorList>
            <consortium name="The Broad Institute Genomics Platform"/>
            <consortium name="The Broad Institute Genome Sequencing Center for Infectious Disease"/>
            <person name="Wu L."/>
            <person name="Ma J."/>
        </authorList>
    </citation>
    <scope>NUCLEOTIDE SEQUENCE [LARGE SCALE GENOMIC DNA]</scope>
    <source>
        <strain evidence="2">JCM 18298</strain>
    </source>
</reference>
<sequence>MVIDLRAELLLLDHGLHLVLARFARLLRGLVFELAVVHDLADRRTGIRGYLDEVEVGFERDAKGIFNTHDPNLFATWSDKSDFGNSDAIVDAGLSADGAS</sequence>
<organism evidence="1 2">
    <name type="scientific">Nocardia callitridis</name>
    <dbReference type="NCBI Taxonomy" id="648753"/>
    <lineage>
        <taxon>Bacteria</taxon>
        <taxon>Bacillati</taxon>
        <taxon>Actinomycetota</taxon>
        <taxon>Actinomycetes</taxon>
        <taxon>Mycobacteriales</taxon>
        <taxon>Nocardiaceae</taxon>
        <taxon>Nocardia</taxon>
    </lineage>
</organism>
<evidence type="ECO:0000313" key="2">
    <source>
        <dbReference type="Proteomes" id="UP001500603"/>
    </source>
</evidence>
<name>A0ABP9KLY0_9NOCA</name>
<dbReference type="EMBL" id="BAABJM010000003">
    <property type="protein sequence ID" value="GAA5059603.1"/>
    <property type="molecule type" value="Genomic_DNA"/>
</dbReference>
<comment type="caution">
    <text evidence="1">The sequence shown here is derived from an EMBL/GenBank/DDBJ whole genome shotgun (WGS) entry which is preliminary data.</text>
</comment>
<dbReference type="Proteomes" id="UP001500603">
    <property type="component" value="Unassembled WGS sequence"/>
</dbReference>
<accession>A0ABP9KLY0</accession>
<evidence type="ECO:0000313" key="1">
    <source>
        <dbReference type="EMBL" id="GAA5059603.1"/>
    </source>
</evidence>
<protein>
    <submittedName>
        <fullName evidence="1">Uncharacterized protein</fullName>
    </submittedName>
</protein>
<keyword evidence="2" id="KW-1185">Reference proteome</keyword>
<gene>
    <name evidence="1" type="ORF">GCM10023318_40300</name>
</gene>